<feature type="region of interest" description="Disordered" evidence="1">
    <location>
        <begin position="67"/>
        <end position="104"/>
    </location>
</feature>
<dbReference type="RefSeq" id="WP_139914741.1">
    <property type="nucleotide sequence ID" value="NZ_CBCSLE010000012.1"/>
</dbReference>
<name>A0A7X4Y7H9_9BACT</name>
<dbReference type="Proteomes" id="UP000537825">
    <property type="component" value="Unassembled WGS sequence"/>
</dbReference>
<evidence type="ECO:0000313" key="3">
    <source>
        <dbReference type="EMBL" id="NBC39574.1"/>
    </source>
</evidence>
<evidence type="ECO:0000256" key="1">
    <source>
        <dbReference type="SAM" id="MobiDB-lite"/>
    </source>
</evidence>
<evidence type="ECO:0000313" key="4">
    <source>
        <dbReference type="Proteomes" id="UP000537825"/>
    </source>
</evidence>
<dbReference type="AlphaFoldDB" id="A0A7X4Y7H9"/>
<feature type="signal peptide" evidence="2">
    <location>
        <begin position="1"/>
        <end position="24"/>
    </location>
</feature>
<accession>A0A7X4Y7H9</accession>
<feature type="chain" id="PRO_5031383560" evidence="2">
    <location>
        <begin position="25"/>
        <end position="104"/>
    </location>
</feature>
<evidence type="ECO:0000256" key="2">
    <source>
        <dbReference type="SAM" id="SignalP"/>
    </source>
</evidence>
<keyword evidence="2" id="KW-0732">Signal</keyword>
<gene>
    <name evidence="3" type="ORF">GTZ93_06990</name>
</gene>
<comment type="caution">
    <text evidence="3">The sequence shown here is derived from an EMBL/GenBank/DDBJ whole genome shotgun (WGS) entry which is preliminary data.</text>
</comment>
<keyword evidence="4" id="KW-1185">Reference proteome</keyword>
<reference evidence="3 4" key="1">
    <citation type="submission" date="2020-01" db="EMBL/GenBank/DDBJ databases">
        <title>The draft genome sequence of Corallococcus exiguus DSM 14696.</title>
        <authorList>
            <person name="Zhang X."/>
            <person name="Zhu H."/>
        </authorList>
    </citation>
    <scope>NUCLEOTIDE SEQUENCE [LARGE SCALE GENOMIC DNA]</scope>
    <source>
        <strain evidence="3 4">DSM 14696</strain>
    </source>
</reference>
<organism evidence="3 4">
    <name type="scientific">Corallococcus exiguus</name>
    <dbReference type="NCBI Taxonomy" id="83462"/>
    <lineage>
        <taxon>Bacteria</taxon>
        <taxon>Pseudomonadati</taxon>
        <taxon>Myxococcota</taxon>
        <taxon>Myxococcia</taxon>
        <taxon>Myxococcales</taxon>
        <taxon>Cystobacterineae</taxon>
        <taxon>Myxococcaceae</taxon>
        <taxon>Corallococcus</taxon>
    </lineage>
</organism>
<feature type="compositionally biased region" description="Polar residues" evidence="1">
    <location>
        <begin position="82"/>
        <end position="96"/>
    </location>
</feature>
<proteinExistence type="predicted"/>
<sequence>MRTLQKSLLVALAVVSLSPAAALAAKPQCEDICYERPCSMVCDVWGRTTTCAENAMFWGCVDGIGGSSDSSAPATPEAVQQADASSLVCSEQNPAAEQSAAVES</sequence>
<dbReference type="EMBL" id="JAAAPK010000002">
    <property type="protein sequence ID" value="NBC39574.1"/>
    <property type="molecule type" value="Genomic_DNA"/>
</dbReference>
<protein>
    <submittedName>
        <fullName evidence="3">Uncharacterized protein</fullName>
    </submittedName>
</protein>